<evidence type="ECO:0000313" key="4">
    <source>
        <dbReference type="Proteomes" id="UP000682308"/>
    </source>
</evidence>
<evidence type="ECO:0000313" key="3">
    <source>
        <dbReference type="EMBL" id="MBR8639650.1"/>
    </source>
</evidence>
<gene>
    <name evidence="3" type="ORF">KEF29_10935</name>
</gene>
<dbReference type="GO" id="GO:0016020">
    <property type="term" value="C:membrane"/>
    <property type="evidence" value="ECO:0007669"/>
    <property type="project" value="TreeGrafter"/>
</dbReference>
<keyword evidence="4" id="KW-1185">Reference proteome</keyword>
<feature type="domain" description="AB hydrolase-1" evidence="2">
    <location>
        <begin position="27"/>
        <end position="259"/>
    </location>
</feature>
<dbReference type="InterPro" id="IPR050266">
    <property type="entry name" value="AB_hydrolase_sf"/>
</dbReference>
<dbReference type="GO" id="GO:0016787">
    <property type="term" value="F:hydrolase activity"/>
    <property type="evidence" value="ECO:0007669"/>
    <property type="project" value="UniProtKB-KW"/>
</dbReference>
<protein>
    <submittedName>
        <fullName evidence="3">Alpha/beta hydrolase</fullName>
    </submittedName>
</protein>
<dbReference type="Gene3D" id="3.40.50.1820">
    <property type="entry name" value="alpha/beta hydrolase"/>
    <property type="match status" value="1"/>
</dbReference>
<name>A0A941F9T9_9ACTN</name>
<dbReference type="Proteomes" id="UP000682308">
    <property type="component" value="Unassembled WGS sequence"/>
</dbReference>
<evidence type="ECO:0000259" key="2">
    <source>
        <dbReference type="Pfam" id="PF12697"/>
    </source>
</evidence>
<reference evidence="3 4" key="1">
    <citation type="submission" date="2021-04" db="EMBL/GenBank/DDBJ databases">
        <title>Characterization of the biosynthetic gene cluster of new lipopeptides with antitumor activity in the genome of the marine Streptomyces PHM034.</title>
        <authorList>
            <person name="Ceniceros A."/>
            <person name="Canedo L."/>
            <person name="Mendez C."/>
            <person name="Olano C."/>
            <person name="Schleissner C."/>
            <person name="Cuevas C."/>
            <person name="De La Calle F."/>
            <person name="Salas J.A."/>
        </authorList>
    </citation>
    <scope>NUCLEOTIDE SEQUENCE [LARGE SCALE GENOMIC DNA]</scope>
    <source>
        <strain evidence="3 4">PHM034</strain>
    </source>
</reference>
<dbReference type="SUPFAM" id="SSF53474">
    <property type="entry name" value="alpha/beta-Hydrolases"/>
    <property type="match status" value="1"/>
</dbReference>
<comment type="caution">
    <text evidence="3">The sequence shown here is derived from an EMBL/GenBank/DDBJ whole genome shotgun (WGS) entry which is preliminary data.</text>
</comment>
<dbReference type="InterPro" id="IPR000073">
    <property type="entry name" value="AB_hydrolase_1"/>
</dbReference>
<dbReference type="InterPro" id="IPR000639">
    <property type="entry name" value="Epox_hydrolase-like"/>
</dbReference>
<dbReference type="PANTHER" id="PTHR43798">
    <property type="entry name" value="MONOACYLGLYCEROL LIPASE"/>
    <property type="match status" value="1"/>
</dbReference>
<dbReference type="Pfam" id="PF12697">
    <property type="entry name" value="Abhydrolase_6"/>
    <property type="match status" value="1"/>
</dbReference>
<dbReference type="AlphaFoldDB" id="A0A941F9T9"/>
<organism evidence="3 4">
    <name type="scientific">Streptomyces tuirus</name>
    <dbReference type="NCBI Taxonomy" id="68278"/>
    <lineage>
        <taxon>Bacteria</taxon>
        <taxon>Bacillati</taxon>
        <taxon>Actinomycetota</taxon>
        <taxon>Actinomycetes</taxon>
        <taxon>Kitasatosporales</taxon>
        <taxon>Streptomycetaceae</taxon>
        <taxon>Streptomyces</taxon>
    </lineage>
</organism>
<evidence type="ECO:0000256" key="1">
    <source>
        <dbReference type="ARBA" id="ARBA00022801"/>
    </source>
</evidence>
<accession>A0A941F9T9</accession>
<dbReference type="PANTHER" id="PTHR43798:SF31">
    <property type="entry name" value="AB HYDROLASE SUPERFAMILY PROTEIN YCLE"/>
    <property type="match status" value="1"/>
</dbReference>
<proteinExistence type="predicted"/>
<dbReference type="InterPro" id="IPR029058">
    <property type="entry name" value="AB_hydrolase_fold"/>
</dbReference>
<sequence>MSGIGLTFTTSDGVRIVYDDLGSGRPVVLVHGYSVERGFWDLQKDTLVDAGYRVIAIDQRNHGDSDRTEFGQRMSRHGQDLKELIDSLALNDIALVGHSMGVSVCLAMFSLHGTAGVSKFVAIDQSPKMVNDGDWTYGSGKITWDNLVGCLTGETKWFDPELEPTGPESADELLKRSGQLRLSFPHAHNRRLLLDHWVADWRDVLPKIKVPSWVVTAKYTPYHSVEGMQWFADQLGGTLTVFEKSGHSPQVNESAAFNQALLAFLAS</sequence>
<keyword evidence="1 3" id="KW-0378">Hydrolase</keyword>
<dbReference type="EMBL" id="JAGTPG010000002">
    <property type="protein sequence ID" value="MBR8639650.1"/>
    <property type="molecule type" value="Genomic_DNA"/>
</dbReference>
<dbReference type="PRINTS" id="PR00412">
    <property type="entry name" value="EPOXHYDRLASE"/>
</dbReference>